<protein>
    <submittedName>
        <fullName evidence="1">Uncharacterized protein</fullName>
    </submittedName>
</protein>
<proteinExistence type="predicted"/>
<reference evidence="1" key="1">
    <citation type="journal article" date="2020" name="Stud. Mycol.">
        <title>101 Dothideomycetes genomes: a test case for predicting lifestyles and emergence of pathogens.</title>
        <authorList>
            <person name="Haridas S."/>
            <person name="Albert R."/>
            <person name="Binder M."/>
            <person name="Bloem J."/>
            <person name="Labutti K."/>
            <person name="Salamov A."/>
            <person name="Andreopoulos B."/>
            <person name="Baker S."/>
            <person name="Barry K."/>
            <person name="Bills G."/>
            <person name="Bluhm B."/>
            <person name="Cannon C."/>
            <person name="Castanera R."/>
            <person name="Culley D."/>
            <person name="Daum C."/>
            <person name="Ezra D."/>
            <person name="Gonzalez J."/>
            <person name="Henrissat B."/>
            <person name="Kuo A."/>
            <person name="Liang C."/>
            <person name="Lipzen A."/>
            <person name="Lutzoni F."/>
            <person name="Magnuson J."/>
            <person name="Mondo S."/>
            <person name="Nolan M."/>
            <person name="Ohm R."/>
            <person name="Pangilinan J."/>
            <person name="Park H.-J."/>
            <person name="Ramirez L."/>
            <person name="Alfaro M."/>
            <person name="Sun H."/>
            <person name="Tritt A."/>
            <person name="Yoshinaga Y."/>
            <person name="Zwiers L.-H."/>
            <person name="Turgeon B."/>
            <person name="Goodwin S."/>
            <person name="Spatafora J."/>
            <person name="Crous P."/>
            <person name="Grigoriev I."/>
        </authorList>
    </citation>
    <scope>NUCLEOTIDE SEQUENCE</scope>
    <source>
        <strain evidence="1">CBS 122681</strain>
    </source>
</reference>
<evidence type="ECO:0000313" key="1">
    <source>
        <dbReference type="EMBL" id="KAF2655228.1"/>
    </source>
</evidence>
<dbReference type="EMBL" id="MU004352">
    <property type="protein sequence ID" value="KAF2655228.1"/>
    <property type="molecule type" value="Genomic_DNA"/>
</dbReference>
<organism evidence="1 2">
    <name type="scientific">Lophiostoma macrostomum CBS 122681</name>
    <dbReference type="NCBI Taxonomy" id="1314788"/>
    <lineage>
        <taxon>Eukaryota</taxon>
        <taxon>Fungi</taxon>
        <taxon>Dikarya</taxon>
        <taxon>Ascomycota</taxon>
        <taxon>Pezizomycotina</taxon>
        <taxon>Dothideomycetes</taxon>
        <taxon>Pleosporomycetidae</taxon>
        <taxon>Pleosporales</taxon>
        <taxon>Lophiostomataceae</taxon>
        <taxon>Lophiostoma</taxon>
    </lineage>
</organism>
<gene>
    <name evidence="1" type="ORF">K491DRAFT_435690</name>
</gene>
<keyword evidence="2" id="KW-1185">Reference proteome</keyword>
<evidence type="ECO:0000313" key="2">
    <source>
        <dbReference type="Proteomes" id="UP000799324"/>
    </source>
</evidence>
<dbReference type="Proteomes" id="UP000799324">
    <property type="component" value="Unassembled WGS sequence"/>
</dbReference>
<name>A0A6A6T8P5_9PLEO</name>
<accession>A0A6A6T8P5</accession>
<sequence length="123" mass="13463">MIRTCASLSLNQQARVRQTVLPFFPTAVLFSFRILSTSGEVCQLSVASANVRSSSILWSQNSTGSAYALLKRLATSIPQIGGPAPRDVFRVEDENRKAGNHGRSPERSLDAHAEVLPYFELLS</sequence>
<dbReference type="AlphaFoldDB" id="A0A6A6T8P5"/>